<feature type="transmembrane region" description="Helical" evidence="10">
    <location>
        <begin position="691"/>
        <end position="712"/>
    </location>
</feature>
<feature type="compositionally biased region" description="Basic residues" evidence="9">
    <location>
        <begin position="270"/>
        <end position="282"/>
    </location>
</feature>
<feature type="compositionally biased region" description="Basic and acidic residues" evidence="9">
    <location>
        <begin position="105"/>
        <end position="118"/>
    </location>
</feature>
<evidence type="ECO:0000256" key="10">
    <source>
        <dbReference type="SAM" id="Phobius"/>
    </source>
</evidence>
<evidence type="ECO:0008006" key="15">
    <source>
        <dbReference type="Google" id="ProtNLM"/>
    </source>
</evidence>
<dbReference type="InterPro" id="IPR054101">
    <property type="entry name" value="TMEM87A/B_GOLD"/>
</dbReference>
<evidence type="ECO:0000256" key="7">
    <source>
        <dbReference type="ARBA" id="ARBA00023180"/>
    </source>
</evidence>
<feature type="domain" description="GOST seven transmembrane" evidence="11">
    <location>
        <begin position="587"/>
        <end position="832"/>
    </location>
</feature>
<feature type="domain" description="TMEM87A/B GOLD" evidence="12">
    <location>
        <begin position="380"/>
        <end position="548"/>
    </location>
</feature>
<dbReference type="Proteomes" id="UP001335648">
    <property type="component" value="Unassembled WGS sequence"/>
</dbReference>
<feature type="region of interest" description="Disordered" evidence="9">
    <location>
        <begin position="19"/>
        <end position="73"/>
    </location>
</feature>
<feature type="compositionally biased region" description="Acidic residues" evidence="9">
    <location>
        <begin position="207"/>
        <end position="218"/>
    </location>
</feature>
<comment type="caution">
    <text evidence="13">The sequence shown here is derived from an EMBL/GenBank/DDBJ whole genome shotgun (WGS) entry which is preliminary data.</text>
</comment>
<keyword evidence="5" id="KW-0333">Golgi apparatus</keyword>
<keyword evidence="3" id="KW-0732">Signal</keyword>
<feature type="compositionally biased region" description="Gly residues" evidence="9">
    <location>
        <begin position="241"/>
        <end position="253"/>
    </location>
</feature>
<feature type="transmembrane region" description="Helical" evidence="10">
    <location>
        <begin position="769"/>
        <end position="788"/>
    </location>
</feature>
<comment type="subcellular location">
    <subcellularLocation>
        <location evidence="1">Golgi apparatus membrane</location>
        <topology evidence="1">Multi-pass membrane protein</topology>
    </subcellularLocation>
</comment>
<evidence type="ECO:0000256" key="9">
    <source>
        <dbReference type="SAM" id="MobiDB-lite"/>
    </source>
</evidence>
<feature type="compositionally biased region" description="Basic and acidic residues" evidence="9">
    <location>
        <begin position="185"/>
        <end position="203"/>
    </location>
</feature>
<proteinExistence type="inferred from homology"/>
<gene>
    <name evidence="13" type="ORF">CesoFtcFv8_006584</name>
</gene>
<comment type="similarity">
    <text evidence="8">Belongs to the LU7TM family. TMEM87 subfamily.</text>
</comment>
<keyword evidence="7" id="KW-0325">Glycoprotein</keyword>
<dbReference type="InterPro" id="IPR053937">
    <property type="entry name" value="GOST_TM"/>
</dbReference>
<keyword evidence="6 10" id="KW-0472">Membrane</keyword>
<keyword evidence="2 10" id="KW-0812">Transmembrane</keyword>
<evidence type="ECO:0000256" key="2">
    <source>
        <dbReference type="ARBA" id="ARBA00022692"/>
    </source>
</evidence>
<feature type="transmembrane region" description="Helical" evidence="10">
    <location>
        <begin position="652"/>
        <end position="679"/>
    </location>
</feature>
<feature type="region of interest" description="Disordered" evidence="9">
    <location>
        <begin position="92"/>
        <end position="358"/>
    </location>
</feature>
<feature type="transmembrane region" description="Helical" evidence="10">
    <location>
        <begin position="620"/>
        <end position="640"/>
    </location>
</feature>
<evidence type="ECO:0000256" key="6">
    <source>
        <dbReference type="ARBA" id="ARBA00023136"/>
    </source>
</evidence>
<evidence type="ECO:0000313" key="14">
    <source>
        <dbReference type="Proteomes" id="UP001335648"/>
    </source>
</evidence>
<accession>A0AAN8CJW9</accession>
<feature type="compositionally biased region" description="Basic and acidic residues" evidence="9">
    <location>
        <begin position="163"/>
        <end position="172"/>
    </location>
</feature>
<feature type="compositionally biased region" description="Basic and acidic residues" evidence="9">
    <location>
        <begin position="130"/>
        <end position="154"/>
    </location>
</feature>
<feature type="compositionally biased region" description="Basic and acidic residues" evidence="9">
    <location>
        <begin position="338"/>
        <end position="358"/>
    </location>
</feature>
<keyword evidence="4 10" id="KW-1133">Transmembrane helix</keyword>
<keyword evidence="14" id="KW-1185">Reference proteome</keyword>
<evidence type="ECO:0000313" key="13">
    <source>
        <dbReference type="EMBL" id="KAK5905082.1"/>
    </source>
</evidence>
<feature type="transmembrane region" description="Helical" evidence="10">
    <location>
        <begin position="586"/>
        <end position="608"/>
    </location>
</feature>
<reference evidence="13 14" key="1">
    <citation type="journal article" date="2023" name="Mol. Biol. Evol.">
        <title>Genomics of Secondarily Temperate Adaptation in the Only Non-Antarctic Icefish.</title>
        <authorList>
            <person name="Rivera-Colon A.G."/>
            <person name="Rayamajhi N."/>
            <person name="Minhas B.F."/>
            <person name="Madrigal G."/>
            <person name="Bilyk K.T."/>
            <person name="Yoon V."/>
            <person name="Hune M."/>
            <person name="Gregory S."/>
            <person name="Cheng C.H.C."/>
            <person name="Catchen J.M."/>
        </authorList>
    </citation>
    <scope>NUCLEOTIDE SEQUENCE [LARGE SCALE GENOMIC DNA]</scope>
    <source>
        <strain evidence="13">JC2023a</strain>
    </source>
</reference>
<sequence>MAGITKKTGLKCAFSGVQRPEVQKAATEKETKTVKHFERKVDKGPEKKGKKEGKDVKENNTSGEAPKGGIRDDLKSGAILTAAGEEAAVKLATKTKGGEMAGEMTAEKDEDKSEERGQIENVNGGNCSGSRKDNIQEKKRDENEFMGEQKDVRAWGHFARNCEMGRERRTVEVEPAAEGTTGADGGEKQEAPRGDGEEKRAGGVEEPATDIQEEDEEGSVVGCSNDEEEVLSELHDENGGGRKSGTGEDGGAGVTEEEEGPAEDMSKASMSKKRKKKSKRKGNNLEEYEKEDIESGGTEGRGDEGSDETSEPDGKRSYAEAEEEHEGVPVEEQSGSVKVEKGPDGERGSRDVSVEAAKTDLKHEKRQVGSSRAFRSVLCPNRGKWIVNVDSENLKKPNFFFFTKTLFNSSFIHLKVVTETCTSSSSVQLDVSWYLRNSHCYTEFLSLNASKAEKYFMSTEVKQGGGSGYYVFHQYPAITCKHHMFHLDTFGTKTRLEEVPRQAAAEQKQNASNVTEKAVVTPKEDAAQFSAVAETWEDGPYMFILKIKEIKDNAWAPDIANTLEPWKLQLEISMKGSHDYISATEWPMMVFLMVMCIVYVLLAVLWLVLSACYWRDLLRIQFWIGGVIFLGMVEKAVYYAELQNIRYNGLSVQGAVVFAVVLSAVKRTLARILVIIASLGYGIVKPRLGALLHRVVAVGMLYLIVSIIGGILKVNAVRGGNIRPTLLCEIVMAFTDSCIVWWIFVSLAQTMKLLKLRRNTVKLSLYRHFTNTLIFAVIASVIFTIWAFKTLKSDTCHSDWRELWIEDAFWPFLFSIILLVIMFLWRPSANNQRYAYSPLFDEESEEEEQEPMANEAFEGMKLRGIKNETNGTPKAKPKVDEDLKWVEENIPTSLADVALPALLDSDEETIMTKYEMSKME</sequence>
<dbReference type="EMBL" id="JAULUE010002050">
    <property type="protein sequence ID" value="KAK5905082.1"/>
    <property type="molecule type" value="Genomic_DNA"/>
</dbReference>
<evidence type="ECO:0000256" key="3">
    <source>
        <dbReference type="ARBA" id="ARBA00022729"/>
    </source>
</evidence>
<dbReference type="GO" id="GO:0000139">
    <property type="term" value="C:Golgi membrane"/>
    <property type="evidence" value="ECO:0007669"/>
    <property type="project" value="UniProtKB-SubCell"/>
</dbReference>
<dbReference type="GO" id="GO:0042147">
    <property type="term" value="P:retrograde transport, endosome to Golgi"/>
    <property type="evidence" value="ECO:0007669"/>
    <property type="project" value="TreeGrafter"/>
</dbReference>
<name>A0AAN8CJW9_9TELE</name>
<feature type="compositionally biased region" description="Polar residues" evidence="9">
    <location>
        <begin position="120"/>
        <end position="129"/>
    </location>
</feature>
<evidence type="ECO:0000256" key="8">
    <source>
        <dbReference type="ARBA" id="ARBA00044946"/>
    </source>
</evidence>
<feature type="transmembrane region" description="Helical" evidence="10">
    <location>
        <begin position="724"/>
        <end position="748"/>
    </location>
</feature>
<evidence type="ECO:0000256" key="5">
    <source>
        <dbReference type="ARBA" id="ARBA00023034"/>
    </source>
</evidence>
<feature type="compositionally biased region" description="Basic and acidic residues" evidence="9">
    <location>
        <begin position="26"/>
        <end position="58"/>
    </location>
</feature>
<evidence type="ECO:0000259" key="11">
    <source>
        <dbReference type="Pfam" id="PF06814"/>
    </source>
</evidence>
<dbReference type="PANTHER" id="PTHR21229">
    <property type="entry name" value="LUNG SEVEN TRANSMEMBRANE RECEPTOR"/>
    <property type="match status" value="1"/>
</dbReference>
<dbReference type="Pfam" id="PF21901">
    <property type="entry name" value="TMEM87A-B_GOLD"/>
    <property type="match status" value="1"/>
</dbReference>
<protein>
    <recommendedName>
        <fullName evidence="15">Transmembrane protein 87A</fullName>
    </recommendedName>
</protein>
<dbReference type="GO" id="GO:0005829">
    <property type="term" value="C:cytosol"/>
    <property type="evidence" value="ECO:0007669"/>
    <property type="project" value="GOC"/>
</dbReference>
<evidence type="ECO:0000256" key="1">
    <source>
        <dbReference type="ARBA" id="ARBA00004653"/>
    </source>
</evidence>
<dbReference type="Pfam" id="PF06814">
    <property type="entry name" value="GOST_TM"/>
    <property type="match status" value="1"/>
</dbReference>
<evidence type="ECO:0000259" key="12">
    <source>
        <dbReference type="Pfam" id="PF21901"/>
    </source>
</evidence>
<dbReference type="AlphaFoldDB" id="A0AAN8CJW9"/>
<organism evidence="13 14">
    <name type="scientific">Champsocephalus esox</name>
    <name type="common">pike icefish</name>
    <dbReference type="NCBI Taxonomy" id="159716"/>
    <lineage>
        <taxon>Eukaryota</taxon>
        <taxon>Metazoa</taxon>
        <taxon>Chordata</taxon>
        <taxon>Craniata</taxon>
        <taxon>Vertebrata</taxon>
        <taxon>Euteleostomi</taxon>
        <taxon>Actinopterygii</taxon>
        <taxon>Neopterygii</taxon>
        <taxon>Teleostei</taxon>
        <taxon>Neoteleostei</taxon>
        <taxon>Acanthomorphata</taxon>
        <taxon>Eupercaria</taxon>
        <taxon>Perciformes</taxon>
        <taxon>Notothenioidei</taxon>
        <taxon>Channichthyidae</taxon>
        <taxon>Champsocephalus</taxon>
    </lineage>
</organism>
<evidence type="ECO:0000256" key="4">
    <source>
        <dbReference type="ARBA" id="ARBA00022989"/>
    </source>
</evidence>
<feature type="transmembrane region" description="Helical" evidence="10">
    <location>
        <begin position="808"/>
        <end position="825"/>
    </location>
</feature>
<dbReference type="InterPro" id="IPR009637">
    <property type="entry name" value="GPR107/GPR108-like"/>
</dbReference>
<dbReference type="PANTHER" id="PTHR21229:SF52">
    <property type="entry name" value="TRANSMEMBRANE PROTEIN 87A PRECURSOR"/>
    <property type="match status" value="1"/>
</dbReference>